<feature type="region of interest" description="Disordered" evidence="1">
    <location>
        <begin position="1"/>
        <end position="119"/>
    </location>
</feature>
<reference evidence="2 3" key="1">
    <citation type="journal article" date="2020" name="Syst. Appl. Microbiol.">
        <title>Alienimonas chondri sp. nov., a novel planctomycete isolated from the biofilm of the red alga Chondrus crispus.</title>
        <authorList>
            <person name="Vitorino I."/>
            <person name="Albuquerque L."/>
            <person name="Wiegand S."/>
            <person name="Kallscheuer N."/>
            <person name="da Costa M.S."/>
            <person name="Lobo-da-Cunha A."/>
            <person name="Jogler C."/>
            <person name="Lage O.M."/>
        </authorList>
    </citation>
    <scope>NUCLEOTIDE SEQUENCE [LARGE SCALE GENOMIC DNA]</scope>
    <source>
        <strain evidence="2 3">LzC2</strain>
    </source>
</reference>
<keyword evidence="3" id="KW-1185">Reference proteome</keyword>
<dbReference type="EMBL" id="WTPX01000173">
    <property type="protein sequence ID" value="NNJ27606.1"/>
    <property type="molecule type" value="Genomic_DNA"/>
</dbReference>
<gene>
    <name evidence="2" type="ORF">LzC2_37130</name>
</gene>
<dbReference type="Proteomes" id="UP000609651">
    <property type="component" value="Unassembled WGS sequence"/>
</dbReference>
<accession>A0ABX1VJG9</accession>
<comment type="caution">
    <text evidence="2">The sequence shown here is derived from an EMBL/GenBank/DDBJ whole genome shotgun (WGS) entry which is preliminary data.</text>
</comment>
<sequence>MPDPPSAATDMEGEGAPRPQRRQRVPTATQRPQGERRLRGPPTGQIGHGDGLRDRGEVARQVVEPDADVECRKATAVRERRPADDRRAGGGPLREGHVHRHLRPQQRAGPARHRQQHDEGAERLIQRHLYADGADAGQGDAPNEHFPAGRQFIPPLPLEVVVNDLRQAEESEHWREVYAACQAGCSFRRSGAESAPLSGLRAARMLTRRRLT</sequence>
<feature type="compositionally biased region" description="Basic and acidic residues" evidence="1">
    <location>
        <begin position="69"/>
        <end position="88"/>
    </location>
</feature>
<proteinExistence type="predicted"/>
<protein>
    <submittedName>
        <fullName evidence="2">Uncharacterized protein</fullName>
    </submittedName>
</protein>
<evidence type="ECO:0000256" key="1">
    <source>
        <dbReference type="SAM" id="MobiDB-lite"/>
    </source>
</evidence>
<feature type="compositionally biased region" description="Basic residues" evidence="1">
    <location>
        <begin position="97"/>
        <end position="115"/>
    </location>
</feature>
<evidence type="ECO:0000313" key="3">
    <source>
        <dbReference type="Proteomes" id="UP000609651"/>
    </source>
</evidence>
<name>A0ABX1VJG9_9PLAN</name>
<organism evidence="2 3">
    <name type="scientific">Alienimonas chondri</name>
    <dbReference type="NCBI Taxonomy" id="2681879"/>
    <lineage>
        <taxon>Bacteria</taxon>
        <taxon>Pseudomonadati</taxon>
        <taxon>Planctomycetota</taxon>
        <taxon>Planctomycetia</taxon>
        <taxon>Planctomycetales</taxon>
        <taxon>Planctomycetaceae</taxon>
        <taxon>Alienimonas</taxon>
    </lineage>
</organism>
<evidence type="ECO:0000313" key="2">
    <source>
        <dbReference type="EMBL" id="NNJ27606.1"/>
    </source>
</evidence>